<dbReference type="RefSeq" id="WP_397085580.1">
    <property type="nucleotide sequence ID" value="NZ_JBITGY010000007.1"/>
</dbReference>
<dbReference type="PANTHER" id="PTHR30055:SF234">
    <property type="entry name" value="HTH-TYPE TRANSCRIPTIONAL REGULATOR BETI"/>
    <property type="match status" value="1"/>
</dbReference>
<gene>
    <name evidence="6" type="ORF">ACIBG2_27800</name>
</gene>
<dbReference type="InterPro" id="IPR001647">
    <property type="entry name" value="HTH_TetR"/>
</dbReference>
<protein>
    <submittedName>
        <fullName evidence="6">TetR/AcrR family transcriptional regulator</fullName>
    </submittedName>
</protein>
<feature type="domain" description="HTH tetR-type" evidence="5">
    <location>
        <begin position="2"/>
        <end position="62"/>
    </location>
</feature>
<evidence type="ECO:0000313" key="6">
    <source>
        <dbReference type="EMBL" id="MFI6501210.1"/>
    </source>
</evidence>
<dbReference type="Pfam" id="PF00440">
    <property type="entry name" value="TetR_N"/>
    <property type="match status" value="1"/>
</dbReference>
<dbReference type="PANTHER" id="PTHR30055">
    <property type="entry name" value="HTH-TYPE TRANSCRIPTIONAL REGULATOR RUTR"/>
    <property type="match status" value="1"/>
</dbReference>
<evidence type="ECO:0000256" key="3">
    <source>
        <dbReference type="ARBA" id="ARBA00023163"/>
    </source>
</evidence>
<dbReference type="InterPro" id="IPR023772">
    <property type="entry name" value="DNA-bd_HTH_TetR-type_CS"/>
</dbReference>
<organism evidence="6 7">
    <name type="scientific">Nonomuraea typhae</name>
    <dbReference type="NCBI Taxonomy" id="2603600"/>
    <lineage>
        <taxon>Bacteria</taxon>
        <taxon>Bacillati</taxon>
        <taxon>Actinomycetota</taxon>
        <taxon>Actinomycetes</taxon>
        <taxon>Streptosporangiales</taxon>
        <taxon>Streptosporangiaceae</taxon>
        <taxon>Nonomuraea</taxon>
    </lineage>
</organism>
<dbReference type="InterPro" id="IPR050109">
    <property type="entry name" value="HTH-type_TetR-like_transc_reg"/>
</dbReference>
<proteinExistence type="predicted"/>
<dbReference type="EMBL" id="JBITGY010000007">
    <property type="protein sequence ID" value="MFI6501210.1"/>
    <property type="molecule type" value="Genomic_DNA"/>
</dbReference>
<evidence type="ECO:0000256" key="2">
    <source>
        <dbReference type="ARBA" id="ARBA00023125"/>
    </source>
</evidence>
<name>A0ABW7YZ63_9ACTN</name>
<accession>A0ABW7YZ63</accession>
<evidence type="ECO:0000259" key="5">
    <source>
        <dbReference type="PROSITE" id="PS50977"/>
    </source>
</evidence>
<dbReference type="Gene3D" id="1.10.357.10">
    <property type="entry name" value="Tetracycline Repressor, domain 2"/>
    <property type="match status" value="1"/>
</dbReference>
<dbReference type="SUPFAM" id="SSF46689">
    <property type="entry name" value="Homeodomain-like"/>
    <property type="match status" value="1"/>
</dbReference>
<sequence length="222" mass="24872">MRERADRILDAATELLVQHGFKKVTIEDVAQRAAIGKGTVYLHWRTKKELFQAVFLRAAIAYTDGLRDALRRDPANVRPHRLLAESYRLVVTNPVLFGMVAADSRATRDALADIAARSWELMATAHFFEVLGRHELLREDVPDLPYALAAVGAGFYMIDAVDPVTAARDLREKAASLSFVVRHAFEPPAEPCREVLERAAADLLTVFDALVPPYEKWIYGED</sequence>
<keyword evidence="7" id="KW-1185">Reference proteome</keyword>
<comment type="caution">
    <text evidence="6">The sequence shown here is derived from an EMBL/GenBank/DDBJ whole genome shotgun (WGS) entry which is preliminary data.</text>
</comment>
<keyword evidence="1" id="KW-0805">Transcription regulation</keyword>
<evidence type="ECO:0000313" key="7">
    <source>
        <dbReference type="Proteomes" id="UP001612741"/>
    </source>
</evidence>
<keyword evidence="2 4" id="KW-0238">DNA-binding</keyword>
<dbReference type="InterPro" id="IPR009057">
    <property type="entry name" value="Homeodomain-like_sf"/>
</dbReference>
<dbReference type="PROSITE" id="PS50977">
    <property type="entry name" value="HTH_TETR_2"/>
    <property type="match status" value="1"/>
</dbReference>
<feature type="DNA-binding region" description="H-T-H motif" evidence="4">
    <location>
        <begin position="25"/>
        <end position="44"/>
    </location>
</feature>
<evidence type="ECO:0000256" key="4">
    <source>
        <dbReference type="PROSITE-ProRule" id="PRU00335"/>
    </source>
</evidence>
<reference evidence="6 7" key="1">
    <citation type="submission" date="2024-10" db="EMBL/GenBank/DDBJ databases">
        <title>The Natural Products Discovery Center: Release of the First 8490 Sequenced Strains for Exploring Actinobacteria Biosynthetic Diversity.</title>
        <authorList>
            <person name="Kalkreuter E."/>
            <person name="Kautsar S.A."/>
            <person name="Yang D."/>
            <person name="Bader C.D."/>
            <person name="Teijaro C.N."/>
            <person name="Fluegel L."/>
            <person name="Davis C.M."/>
            <person name="Simpson J.R."/>
            <person name="Lauterbach L."/>
            <person name="Steele A.D."/>
            <person name="Gui C."/>
            <person name="Meng S."/>
            <person name="Li G."/>
            <person name="Viehrig K."/>
            <person name="Ye F."/>
            <person name="Su P."/>
            <person name="Kiefer A.F."/>
            <person name="Nichols A."/>
            <person name="Cepeda A.J."/>
            <person name="Yan W."/>
            <person name="Fan B."/>
            <person name="Jiang Y."/>
            <person name="Adhikari A."/>
            <person name="Zheng C.-J."/>
            <person name="Schuster L."/>
            <person name="Cowan T.M."/>
            <person name="Smanski M.J."/>
            <person name="Chevrette M.G."/>
            <person name="De Carvalho L.P.S."/>
            <person name="Shen B."/>
        </authorList>
    </citation>
    <scope>NUCLEOTIDE SEQUENCE [LARGE SCALE GENOMIC DNA]</scope>
    <source>
        <strain evidence="6 7">NPDC050545</strain>
    </source>
</reference>
<evidence type="ECO:0000256" key="1">
    <source>
        <dbReference type="ARBA" id="ARBA00023015"/>
    </source>
</evidence>
<dbReference type="PROSITE" id="PS01081">
    <property type="entry name" value="HTH_TETR_1"/>
    <property type="match status" value="1"/>
</dbReference>
<dbReference type="Proteomes" id="UP001612741">
    <property type="component" value="Unassembled WGS sequence"/>
</dbReference>
<keyword evidence="3" id="KW-0804">Transcription</keyword>
<dbReference type="PRINTS" id="PR00455">
    <property type="entry name" value="HTHTETR"/>
</dbReference>